<feature type="coiled-coil region" evidence="6">
    <location>
        <begin position="373"/>
        <end position="432"/>
    </location>
</feature>
<evidence type="ECO:0000256" key="6">
    <source>
        <dbReference type="SAM" id="Coils"/>
    </source>
</evidence>
<dbReference type="Proteomes" id="UP000659698">
    <property type="component" value="Unassembled WGS sequence"/>
</dbReference>
<feature type="signal peptide" evidence="7">
    <location>
        <begin position="1"/>
        <end position="21"/>
    </location>
</feature>
<evidence type="ECO:0000313" key="10">
    <source>
        <dbReference type="EMBL" id="MBC3540764.1"/>
    </source>
</evidence>
<protein>
    <submittedName>
        <fullName evidence="10">RagB/SusD family nutrient uptake outer membrane protein</fullName>
    </submittedName>
</protein>
<evidence type="ECO:0000256" key="3">
    <source>
        <dbReference type="ARBA" id="ARBA00022729"/>
    </source>
</evidence>
<evidence type="ECO:0000259" key="8">
    <source>
        <dbReference type="Pfam" id="PF07980"/>
    </source>
</evidence>
<sequence>MKLNKIAIYTLAGALLMGAPACDEFLELEPISEATTENAYKSATDAEAALVGVYESFQAEYYIWDNLVFSEILSDNYYAGGDNAEIFAVDNIAITPTNSRLWNNWSQIYNAIAKANVVLQKVPLITDPQLSETRKAQILGEASFLRAYHYFQLVKLWGGVPLVLEPVTSLDPAVTQKPRATEIEVYNQIVADLTFALDNRLPDTYGGEANVNKARATRGAANALLAKAWAQRPDRDYTKVLQYADAVINSPAGYELLPNFNHLFDGTHYNNAESIMEIQFIGGNEANWGPQMLLPPSLSGDTWRKFMTPSRNLVNAYDSEGDNVRKNTTILFENAPWSDEFWSVSTGGSVPFAYRWKSANGWASTNRQYIFRLGDIMLLKAEALNELNRLEEARTVLNTVRRRVNLGPNTSANKEEMRMAILKERRLELAQEGHRWDDLRRYGVAVETMNNLNEIDLRTNTKKDYNVATHELFLPIPQSEINRNPQLVQTPGYN</sequence>
<comment type="similarity">
    <text evidence="2">Belongs to the SusD family.</text>
</comment>
<dbReference type="RefSeq" id="WP_186638923.1">
    <property type="nucleotide sequence ID" value="NZ_JACOAF010000031.1"/>
</dbReference>
<dbReference type="InterPro" id="IPR011990">
    <property type="entry name" value="TPR-like_helical_dom_sf"/>
</dbReference>
<accession>A0ABR6VUD5</accession>
<name>A0ABR6VUD5_9BACT</name>
<organism evidence="10 11">
    <name type="scientific">Rufibacter sediminis</name>
    <dbReference type="NCBI Taxonomy" id="2762756"/>
    <lineage>
        <taxon>Bacteria</taxon>
        <taxon>Pseudomonadati</taxon>
        <taxon>Bacteroidota</taxon>
        <taxon>Cytophagia</taxon>
        <taxon>Cytophagales</taxon>
        <taxon>Hymenobacteraceae</taxon>
        <taxon>Rufibacter</taxon>
    </lineage>
</organism>
<keyword evidence="11" id="KW-1185">Reference proteome</keyword>
<keyword evidence="3 7" id="KW-0732">Signal</keyword>
<dbReference type="InterPro" id="IPR012944">
    <property type="entry name" value="SusD_RagB_dom"/>
</dbReference>
<feature type="chain" id="PRO_5045126747" evidence="7">
    <location>
        <begin position="22"/>
        <end position="494"/>
    </location>
</feature>
<dbReference type="CDD" id="cd08977">
    <property type="entry name" value="SusD"/>
    <property type="match status" value="1"/>
</dbReference>
<evidence type="ECO:0000259" key="9">
    <source>
        <dbReference type="Pfam" id="PF14322"/>
    </source>
</evidence>
<proteinExistence type="inferred from homology"/>
<feature type="domain" description="SusD-like N-terminal" evidence="9">
    <location>
        <begin position="24"/>
        <end position="227"/>
    </location>
</feature>
<evidence type="ECO:0000256" key="1">
    <source>
        <dbReference type="ARBA" id="ARBA00004442"/>
    </source>
</evidence>
<dbReference type="SUPFAM" id="SSF48452">
    <property type="entry name" value="TPR-like"/>
    <property type="match status" value="1"/>
</dbReference>
<gene>
    <name evidence="10" type="ORF">H7U12_13810</name>
</gene>
<evidence type="ECO:0000256" key="7">
    <source>
        <dbReference type="SAM" id="SignalP"/>
    </source>
</evidence>
<comment type="subcellular location">
    <subcellularLocation>
        <location evidence="1">Cell outer membrane</location>
    </subcellularLocation>
</comment>
<dbReference type="Pfam" id="PF07980">
    <property type="entry name" value="SusD_RagB"/>
    <property type="match status" value="1"/>
</dbReference>
<reference evidence="10 11" key="1">
    <citation type="journal article" date="2019" name="Int. J. Syst. Evol. Microbiol.">
        <title>Rufibacter sediminis sp. nov., isolated from freshwater lake sediment.</title>
        <authorList>
            <person name="Qu J.H."/>
            <person name="Zhang L.J."/>
            <person name="Fu Y.H."/>
            <person name="Li H.F."/>
        </authorList>
    </citation>
    <scope>NUCLEOTIDE SEQUENCE [LARGE SCALE GENOMIC DNA]</scope>
    <source>
        <strain evidence="10 11">H-1</strain>
    </source>
</reference>
<evidence type="ECO:0000256" key="5">
    <source>
        <dbReference type="ARBA" id="ARBA00023237"/>
    </source>
</evidence>
<evidence type="ECO:0000256" key="4">
    <source>
        <dbReference type="ARBA" id="ARBA00023136"/>
    </source>
</evidence>
<dbReference type="InterPro" id="IPR033985">
    <property type="entry name" value="SusD-like_N"/>
</dbReference>
<keyword evidence="5" id="KW-0998">Cell outer membrane</keyword>
<dbReference type="Pfam" id="PF14322">
    <property type="entry name" value="SusD-like_3"/>
    <property type="match status" value="1"/>
</dbReference>
<dbReference type="EMBL" id="JACOAF010000031">
    <property type="protein sequence ID" value="MBC3540764.1"/>
    <property type="molecule type" value="Genomic_DNA"/>
</dbReference>
<feature type="domain" description="RagB/SusD" evidence="8">
    <location>
        <begin position="354"/>
        <end position="493"/>
    </location>
</feature>
<dbReference type="Gene3D" id="1.25.40.390">
    <property type="match status" value="1"/>
</dbReference>
<keyword evidence="6" id="KW-0175">Coiled coil</keyword>
<comment type="caution">
    <text evidence="10">The sequence shown here is derived from an EMBL/GenBank/DDBJ whole genome shotgun (WGS) entry which is preliminary data.</text>
</comment>
<evidence type="ECO:0000313" key="11">
    <source>
        <dbReference type="Proteomes" id="UP000659698"/>
    </source>
</evidence>
<evidence type="ECO:0000256" key="2">
    <source>
        <dbReference type="ARBA" id="ARBA00006275"/>
    </source>
</evidence>
<keyword evidence="4" id="KW-0472">Membrane</keyword>